<keyword evidence="1" id="KW-1133">Transmembrane helix</keyword>
<organism evidence="2">
    <name type="scientific">uncultured Frankineae bacterium</name>
    <dbReference type="NCBI Taxonomy" id="437475"/>
    <lineage>
        <taxon>Bacteria</taxon>
        <taxon>Bacillati</taxon>
        <taxon>Actinomycetota</taxon>
        <taxon>Actinomycetes</taxon>
        <taxon>Frankiales</taxon>
        <taxon>environmental samples</taxon>
    </lineage>
</organism>
<gene>
    <name evidence="2" type="ORF">AVDCRST_MAG07-2075</name>
</gene>
<evidence type="ECO:0000313" key="2">
    <source>
        <dbReference type="EMBL" id="CAA9327902.1"/>
    </source>
</evidence>
<accession>A0A6J4LFX9</accession>
<evidence type="ECO:0000256" key="1">
    <source>
        <dbReference type="SAM" id="Phobius"/>
    </source>
</evidence>
<name>A0A6J4LFX9_9ACTN</name>
<reference evidence="2" key="1">
    <citation type="submission" date="2020-02" db="EMBL/GenBank/DDBJ databases">
        <authorList>
            <person name="Meier V. D."/>
        </authorList>
    </citation>
    <scope>NUCLEOTIDE SEQUENCE</scope>
    <source>
        <strain evidence="2">AVDCRST_MAG07</strain>
    </source>
</reference>
<feature type="transmembrane region" description="Helical" evidence="1">
    <location>
        <begin position="20"/>
        <end position="40"/>
    </location>
</feature>
<dbReference type="EMBL" id="CADCUB010000085">
    <property type="protein sequence ID" value="CAA9327902.1"/>
    <property type="molecule type" value="Genomic_DNA"/>
</dbReference>
<keyword evidence="1" id="KW-0472">Membrane</keyword>
<sequence length="61" mass="6548">MSPLESSVPAGGPVLAHGGGLPEVATVGLPLLVLLVFVLLERRARRREREAERSRTQDDTA</sequence>
<keyword evidence="1" id="KW-0812">Transmembrane</keyword>
<proteinExistence type="predicted"/>
<dbReference type="AlphaFoldDB" id="A0A6J4LFX9"/>
<protein>
    <submittedName>
        <fullName evidence="2">Uncharacterized protein</fullName>
    </submittedName>
</protein>